<dbReference type="InterPro" id="IPR039128">
    <property type="entry name" value="TRIP4-like"/>
</dbReference>
<feature type="non-terminal residue" evidence="4">
    <location>
        <position position="455"/>
    </location>
</feature>
<evidence type="ECO:0000313" key="4">
    <source>
        <dbReference type="EMBL" id="GMT13677.1"/>
    </source>
</evidence>
<dbReference type="InterPro" id="IPR056993">
    <property type="entry name" value="TRIP4_3rd_dom"/>
</dbReference>
<proteinExistence type="predicted"/>
<accession>A0AAV5V5W8</accession>
<protein>
    <recommendedName>
        <fullName evidence="6">Zinc finger C2HC5-type domain-containing protein</fullName>
    </recommendedName>
</protein>
<organism evidence="4 5">
    <name type="scientific">Pristionchus fissidentatus</name>
    <dbReference type="NCBI Taxonomy" id="1538716"/>
    <lineage>
        <taxon>Eukaryota</taxon>
        <taxon>Metazoa</taxon>
        <taxon>Ecdysozoa</taxon>
        <taxon>Nematoda</taxon>
        <taxon>Chromadorea</taxon>
        <taxon>Rhabditida</taxon>
        <taxon>Rhabditina</taxon>
        <taxon>Diplogasteromorpha</taxon>
        <taxon>Diplogasteroidea</taxon>
        <taxon>Neodiplogasteridae</taxon>
        <taxon>Pristionchus</taxon>
    </lineage>
</organism>
<dbReference type="Proteomes" id="UP001432322">
    <property type="component" value="Unassembled WGS sequence"/>
</dbReference>
<dbReference type="GO" id="GO:0072344">
    <property type="term" value="P:rescue of stalled ribosome"/>
    <property type="evidence" value="ECO:0007669"/>
    <property type="project" value="InterPro"/>
</dbReference>
<dbReference type="PANTHER" id="PTHR12963">
    <property type="entry name" value="THYROID RECEPTOR INTERACTING PROTEIN RELATED"/>
    <property type="match status" value="1"/>
</dbReference>
<name>A0AAV5V5W8_9BILA</name>
<gene>
    <name evidence="4" type="ORF">PFISCL1PPCAC_4974</name>
</gene>
<sequence>CLICLSEMARGGGRGGATQQRNTHQQQNRPPVSKQITKRQIPGRHPCSCQARIHDLVRNCFGCGKIVCTQEGSGPCFFCGTLVCTKEEREVLNRNSRQSKELYKQLTGNEMPEGGLNQMSLTSIASGMQTAVDFRNTLLAADKNSETRTRVNDLDADFANIDANPFLSKEERAAIIRRREELRTIRERRRRAMTLDIDLATRETTVRGQNLHETDAAYDPVIRQILDRSEERRKASDLETETVTDGRWRPIGFVPKYGGGGGMTCEQQRKLIREDFEDAVIVGRQSEQAAALDVERRGYSFAVAQPVATLIAHGLVKYLRVEEDPMLVGPLFVCSTAAAVTEKEIDDCLKKYHAHESARNLEYSAGSVLGRAFCAEVITREEYEEENELSFQNTSSLKWVDIPCGRPSTESSPRFALKFTSSEPLLTTVPHIPPSEGTIYQLDSTLRQALQQVFS</sequence>
<dbReference type="Pfam" id="PF06221">
    <property type="entry name" value="zf-C2HC5"/>
    <property type="match status" value="1"/>
</dbReference>
<evidence type="ECO:0000259" key="2">
    <source>
        <dbReference type="Pfam" id="PF06221"/>
    </source>
</evidence>
<comment type="caution">
    <text evidence="4">The sequence shown here is derived from an EMBL/GenBank/DDBJ whole genome shotgun (WGS) entry which is preliminary data.</text>
</comment>
<dbReference type="EMBL" id="BTSY01000002">
    <property type="protein sequence ID" value="GMT13677.1"/>
    <property type="molecule type" value="Genomic_DNA"/>
</dbReference>
<feature type="region of interest" description="Disordered" evidence="1">
    <location>
        <begin position="11"/>
        <end position="37"/>
    </location>
</feature>
<dbReference type="GO" id="GO:0008270">
    <property type="term" value="F:zinc ion binding"/>
    <property type="evidence" value="ECO:0007669"/>
    <property type="project" value="InterPro"/>
</dbReference>
<dbReference type="AlphaFoldDB" id="A0AAV5V5W8"/>
<feature type="domain" description="Activating signal cointegrator 1 third" evidence="3">
    <location>
        <begin position="156"/>
        <end position="204"/>
    </location>
</feature>
<evidence type="ECO:0000313" key="5">
    <source>
        <dbReference type="Proteomes" id="UP001432322"/>
    </source>
</evidence>
<evidence type="ECO:0000259" key="3">
    <source>
        <dbReference type="Pfam" id="PF23134"/>
    </source>
</evidence>
<dbReference type="GO" id="GO:0180022">
    <property type="term" value="C:RQC-trigger complex"/>
    <property type="evidence" value="ECO:0007669"/>
    <property type="project" value="InterPro"/>
</dbReference>
<evidence type="ECO:0000256" key="1">
    <source>
        <dbReference type="SAM" id="MobiDB-lite"/>
    </source>
</evidence>
<dbReference type="Pfam" id="PF23134">
    <property type="entry name" value="TRIP4_3rd"/>
    <property type="match status" value="1"/>
</dbReference>
<reference evidence="4" key="1">
    <citation type="submission" date="2023-10" db="EMBL/GenBank/DDBJ databases">
        <title>Genome assembly of Pristionchus species.</title>
        <authorList>
            <person name="Yoshida K."/>
            <person name="Sommer R.J."/>
        </authorList>
    </citation>
    <scope>NUCLEOTIDE SEQUENCE</scope>
    <source>
        <strain evidence="4">RS5133</strain>
    </source>
</reference>
<feature type="domain" description="TRIP4/RQT4 C2HC5-type zinc finger" evidence="2">
    <location>
        <begin position="45"/>
        <end position="91"/>
    </location>
</feature>
<dbReference type="InterPro" id="IPR009349">
    <property type="entry name" value="TRIP4/RQT4_C2HC5_Znf"/>
</dbReference>
<dbReference type="GO" id="GO:0005634">
    <property type="term" value="C:nucleus"/>
    <property type="evidence" value="ECO:0007669"/>
    <property type="project" value="InterPro"/>
</dbReference>
<feature type="compositionally biased region" description="Low complexity" evidence="1">
    <location>
        <begin position="17"/>
        <end position="31"/>
    </location>
</feature>
<feature type="non-terminal residue" evidence="4">
    <location>
        <position position="1"/>
    </location>
</feature>
<evidence type="ECO:0008006" key="6">
    <source>
        <dbReference type="Google" id="ProtNLM"/>
    </source>
</evidence>
<dbReference type="GO" id="GO:0045893">
    <property type="term" value="P:positive regulation of DNA-templated transcription"/>
    <property type="evidence" value="ECO:0007669"/>
    <property type="project" value="TreeGrafter"/>
</dbReference>
<dbReference type="PANTHER" id="PTHR12963:SF4">
    <property type="entry name" value="ACTIVATING SIGNAL COINTEGRATOR 1"/>
    <property type="match status" value="1"/>
</dbReference>
<keyword evidence="5" id="KW-1185">Reference proteome</keyword>